<comment type="caution">
    <text evidence="5">The sequence shown here is derived from an EMBL/GenBank/DDBJ whole genome shotgun (WGS) entry which is preliminary data.</text>
</comment>
<accession>A0A8K0MNN3</accession>
<evidence type="ECO:0000259" key="4">
    <source>
        <dbReference type="Pfam" id="PF26576"/>
    </source>
</evidence>
<dbReference type="PANTHER" id="PTHR33124">
    <property type="entry name" value="TRANSCRIPTION FACTOR IBH1-LIKE 1"/>
    <property type="match status" value="1"/>
</dbReference>
<dbReference type="PANTHER" id="PTHR33124:SF42">
    <property type="entry name" value="TRANSCRIPTION FACTOR BHLH146"/>
    <property type="match status" value="1"/>
</dbReference>
<evidence type="ECO:0000256" key="3">
    <source>
        <dbReference type="SAM" id="MobiDB-lite"/>
    </source>
</evidence>
<evidence type="ECO:0000256" key="1">
    <source>
        <dbReference type="ARBA" id="ARBA00023015"/>
    </source>
</evidence>
<feature type="domain" description="IBH1-like N-terminal" evidence="4">
    <location>
        <begin position="19"/>
        <end position="85"/>
    </location>
</feature>
<evidence type="ECO:0000313" key="5">
    <source>
        <dbReference type="EMBL" id="KAF3452767.1"/>
    </source>
</evidence>
<keyword evidence="6" id="KW-1185">Reference proteome</keyword>
<protein>
    <recommendedName>
        <fullName evidence="4">IBH1-like N-terminal domain-containing protein</fullName>
    </recommendedName>
</protein>
<dbReference type="GO" id="GO:0006355">
    <property type="term" value="P:regulation of DNA-templated transcription"/>
    <property type="evidence" value="ECO:0007669"/>
    <property type="project" value="InterPro"/>
</dbReference>
<proteinExistence type="predicted"/>
<dbReference type="InterPro" id="IPR059002">
    <property type="entry name" value="IBH1_N"/>
</dbReference>
<feature type="region of interest" description="Disordered" evidence="3">
    <location>
        <begin position="133"/>
        <end position="168"/>
    </location>
</feature>
<sequence length="214" mass="24367">MSKRNRVYSLERNKLLRLAFARRYVNYLEPVLKKIKDEKSSSNRNQNGEVNVSKLVRFEMDMAMVMSASKEFAWSRSLKAQLQLQLQHYYPTGIVEEKVSNDESSLASTLSPCSNASLTPVMDNNILENSKMMMSKQSSSRRLKQVSEGTSSKEERNYENEEEESVKSRLTHLRKLLPGGNEIGDIELLTELASYITCLELQVNILDCLCGNGN</sequence>
<reference evidence="5" key="1">
    <citation type="submission" date="2020-03" db="EMBL/GenBank/DDBJ databases">
        <title>A high-quality chromosome-level genome assembly of a woody plant with both climbing and erect habits, Rhamnella rubrinervis.</title>
        <authorList>
            <person name="Lu Z."/>
            <person name="Yang Y."/>
            <person name="Zhu X."/>
            <person name="Sun Y."/>
        </authorList>
    </citation>
    <scope>NUCLEOTIDE SEQUENCE</scope>
    <source>
        <strain evidence="5">BYM</strain>
        <tissue evidence="5">Leaf</tissue>
    </source>
</reference>
<gene>
    <name evidence="5" type="ORF">FNV43_RR03200</name>
</gene>
<dbReference type="AlphaFoldDB" id="A0A8K0MNN3"/>
<dbReference type="Pfam" id="PF26576">
    <property type="entry name" value="IBH1_N"/>
    <property type="match status" value="1"/>
</dbReference>
<name>A0A8K0MNN3_9ROSA</name>
<dbReference type="OrthoDB" id="658598at2759"/>
<keyword evidence="1" id="KW-0805">Transcription regulation</keyword>
<evidence type="ECO:0000313" key="6">
    <source>
        <dbReference type="Proteomes" id="UP000796880"/>
    </source>
</evidence>
<dbReference type="InterPro" id="IPR044660">
    <property type="entry name" value="IBH1-like"/>
</dbReference>
<keyword evidence="2" id="KW-0804">Transcription</keyword>
<organism evidence="5 6">
    <name type="scientific">Rhamnella rubrinervis</name>
    <dbReference type="NCBI Taxonomy" id="2594499"/>
    <lineage>
        <taxon>Eukaryota</taxon>
        <taxon>Viridiplantae</taxon>
        <taxon>Streptophyta</taxon>
        <taxon>Embryophyta</taxon>
        <taxon>Tracheophyta</taxon>
        <taxon>Spermatophyta</taxon>
        <taxon>Magnoliopsida</taxon>
        <taxon>eudicotyledons</taxon>
        <taxon>Gunneridae</taxon>
        <taxon>Pentapetalae</taxon>
        <taxon>rosids</taxon>
        <taxon>fabids</taxon>
        <taxon>Rosales</taxon>
        <taxon>Rhamnaceae</taxon>
        <taxon>rhamnoid group</taxon>
        <taxon>Rhamneae</taxon>
        <taxon>Rhamnella</taxon>
    </lineage>
</organism>
<dbReference type="Proteomes" id="UP000796880">
    <property type="component" value="Unassembled WGS sequence"/>
</dbReference>
<dbReference type="EMBL" id="VOIH02000002">
    <property type="protein sequence ID" value="KAF3452767.1"/>
    <property type="molecule type" value="Genomic_DNA"/>
</dbReference>
<evidence type="ECO:0000256" key="2">
    <source>
        <dbReference type="ARBA" id="ARBA00023163"/>
    </source>
</evidence>